<comment type="subcellular location">
    <subcellularLocation>
        <location evidence="1">Cell outer membrane</location>
        <topology evidence="1">Multi-pass membrane protein</topology>
    </subcellularLocation>
</comment>
<dbReference type="EMBL" id="FNDO01000007">
    <property type="protein sequence ID" value="SDH52247.1"/>
    <property type="molecule type" value="Genomic_DNA"/>
</dbReference>
<evidence type="ECO:0000259" key="4">
    <source>
        <dbReference type="Pfam" id="PF00593"/>
    </source>
</evidence>
<keyword evidence="1" id="KW-0998">Cell outer membrane</keyword>
<dbReference type="InterPro" id="IPR008969">
    <property type="entry name" value="CarboxyPept-like_regulatory"/>
</dbReference>
<dbReference type="InterPro" id="IPR037066">
    <property type="entry name" value="Plug_dom_sf"/>
</dbReference>
<evidence type="ECO:0000256" key="2">
    <source>
        <dbReference type="RuleBase" id="RU003357"/>
    </source>
</evidence>
<keyword evidence="1" id="KW-0813">Transport</keyword>
<dbReference type="FunFam" id="2.170.130.10:FF:000003">
    <property type="entry name" value="SusC/RagA family TonB-linked outer membrane protein"/>
    <property type="match status" value="1"/>
</dbReference>
<dbReference type="Pfam" id="PF07715">
    <property type="entry name" value="Plug"/>
    <property type="match status" value="1"/>
</dbReference>
<protein>
    <submittedName>
        <fullName evidence="6">TonB-linked outer membrane protein, SusC/RagA family</fullName>
    </submittedName>
</protein>
<comment type="similarity">
    <text evidence="1 2">Belongs to the TonB-dependent receptor family.</text>
</comment>
<keyword evidence="1" id="KW-1134">Transmembrane beta strand</keyword>
<reference evidence="6 7" key="1">
    <citation type="submission" date="2016-10" db="EMBL/GenBank/DDBJ databases">
        <authorList>
            <person name="de Groot N.N."/>
        </authorList>
    </citation>
    <scope>NUCLEOTIDE SEQUENCE [LARGE SCALE GENOMIC DNA]</scope>
    <source>
        <strain evidence="6 7">NLAE-zl-C57</strain>
    </source>
</reference>
<keyword evidence="2" id="KW-0798">TonB box</keyword>
<feature type="signal peptide" evidence="3">
    <location>
        <begin position="1"/>
        <end position="20"/>
    </location>
</feature>
<dbReference type="GO" id="GO:0009279">
    <property type="term" value="C:cell outer membrane"/>
    <property type="evidence" value="ECO:0007669"/>
    <property type="project" value="UniProtKB-SubCell"/>
</dbReference>
<evidence type="ECO:0000256" key="1">
    <source>
        <dbReference type="PROSITE-ProRule" id="PRU01360"/>
    </source>
</evidence>
<gene>
    <name evidence="6" type="ORF">SAMN05192582_100768</name>
</gene>
<dbReference type="InterPro" id="IPR023997">
    <property type="entry name" value="TonB-dep_OMP_SusC/RagA_CS"/>
</dbReference>
<dbReference type="Gene3D" id="2.60.40.1120">
    <property type="entry name" value="Carboxypeptidase-like, regulatory domain"/>
    <property type="match status" value="1"/>
</dbReference>
<dbReference type="InterPro" id="IPR012910">
    <property type="entry name" value="Plug_dom"/>
</dbReference>
<dbReference type="InterPro" id="IPR000531">
    <property type="entry name" value="Beta-barrel_TonB"/>
</dbReference>
<feature type="domain" description="TonB-dependent receptor-like beta-barrel" evidence="4">
    <location>
        <begin position="458"/>
        <end position="1038"/>
    </location>
</feature>
<evidence type="ECO:0000313" key="7">
    <source>
        <dbReference type="Proteomes" id="UP000181870"/>
    </source>
</evidence>
<dbReference type="Pfam" id="PF00593">
    <property type="entry name" value="TonB_dep_Rec_b-barrel"/>
    <property type="match status" value="1"/>
</dbReference>
<dbReference type="PROSITE" id="PS52016">
    <property type="entry name" value="TONB_DEPENDENT_REC_3"/>
    <property type="match status" value="1"/>
</dbReference>
<dbReference type="SUPFAM" id="SSF49464">
    <property type="entry name" value="Carboxypeptidase regulatory domain-like"/>
    <property type="match status" value="1"/>
</dbReference>
<keyword evidence="1 2" id="KW-0472">Membrane</keyword>
<dbReference type="Gene3D" id="2.170.130.10">
    <property type="entry name" value="TonB-dependent receptor, plug domain"/>
    <property type="match status" value="1"/>
</dbReference>
<proteinExistence type="inferred from homology"/>
<dbReference type="InterPro" id="IPR039426">
    <property type="entry name" value="TonB-dep_rcpt-like"/>
</dbReference>
<evidence type="ECO:0000259" key="5">
    <source>
        <dbReference type="Pfam" id="PF07715"/>
    </source>
</evidence>
<dbReference type="RefSeq" id="WP_081352658.1">
    <property type="nucleotide sequence ID" value="NZ_FNDO01000007.1"/>
</dbReference>
<dbReference type="Proteomes" id="UP000181870">
    <property type="component" value="Unassembled WGS sequence"/>
</dbReference>
<evidence type="ECO:0000313" key="6">
    <source>
        <dbReference type="EMBL" id="SDH52247.1"/>
    </source>
</evidence>
<keyword evidence="1" id="KW-0812">Transmembrane</keyword>
<feature type="chain" id="PRO_5010165198" evidence="3">
    <location>
        <begin position="21"/>
        <end position="1077"/>
    </location>
</feature>
<organism evidence="6 7">
    <name type="scientific">Bacteroides ovatus</name>
    <dbReference type="NCBI Taxonomy" id="28116"/>
    <lineage>
        <taxon>Bacteria</taxon>
        <taxon>Pseudomonadati</taxon>
        <taxon>Bacteroidota</taxon>
        <taxon>Bacteroidia</taxon>
        <taxon>Bacteroidales</taxon>
        <taxon>Bacteroidaceae</taxon>
        <taxon>Bacteroides</taxon>
    </lineage>
</organism>
<dbReference type="SUPFAM" id="SSF56935">
    <property type="entry name" value="Porins"/>
    <property type="match status" value="1"/>
</dbReference>
<sequence>MRSRISCAIIALLLSPILLANQNSDWISLNTQEGIVTMANKTVLYTGKILDNATSEPLIGATVKVKDTSIGTITDVDGNFSIRVPDKISPIVLEISFMGYTRKEVTLQKRIDNIIRLEENTRVLDEVQIVAYGKQSKMSVTGAISSVKTSDLLKSPSGSAASSLSGAITGVSSVQLSGQPGAEDPDIYVRGSGSLTSAASKPLILVDGVERSFFQMDSHEIESITVLKDAASTAVFGVRGANGVILVTTRRGEAGKPKISINSSFGLTQSLRNLKGVDSYTYAQLYTEAQKSDNPNITDSQLKFSPYVTEMFRTNADPIMFPNVDWNKYIFKNLAWQTQHNVTLSGGAERFRYFVSLGYLQQDGMMKKHYENYDPNYSYKRFNYRSNVDMDLTRSTLLKINIGGRVGNKREPQTYDLWKNIMWSTPFASPGFVDGRYIYNANNKYIPLEQLTSGLDCYYNWGYQTTNDNVLNLDLALVQKLDMLTKGLSFSIKGAYNTNHSTTVYRSPTATDSAYTPIYLGSKTQPGMDISDPRFDNTIIYQTDGVTGLREPLDYKDYTGRGRNWYAEASVNYNRSFGDHEVSALLLYNQSKTYYPAQYTEIPTAYIGYVGRITYNWRKRYMIDLNAGYNGSENFAPGKRFGFFPAASVGWIVSEEKFMKNLKFIDFLKIRASYGIVGNDKYSGQRFLYLADSWNGFNQVWGNNGSYQFGVGGSSELQPDAHENIIGNPEVTWEKVAKQNYGIDIKMFDSQLSVTADVFFEKRKDILSTRNTLPSITDITLPLINLGKVNNHGYEISIGWDSRINKVDYWLKANVSYAKNKIIYMDEVYPNEPYMAQTGRSTGLNYGYVFDRFLQKTDFDEKGNLKVDESGTQILPVMALGEPKPGDALFKDLNNDGVIDGNDKTYFGYGNRPDYTFGFLGGLKWKNFEFSMQWTAALHASRMLSEEYRDAFGSTNSRMLLKFLADGRWTEGNEEKARFPRLTFRNKSHYTEQSDLWLMDGSYLRLKTAEISYTLNKYDFLKKVGIESVRFYCNGYNLLTLFSDLNDIDIDPEGMTSGSSNTYPNIRIYNFGVNISF</sequence>
<dbReference type="NCBIfam" id="TIGR04057">
    <property type="entry name" value="SusC_RagA_signa"/>
    <property type="match status" value="1"/>
</dbReference>
<dbReference type="AlphaFoldDB" id="A0A1G8D357"/>
<accession>A0A1G8D357</accession>
<feature type="domain" description="TonB-dependent receptor plug" evidence="5">
    <location>
        <begin position="137"/>
        <end position="244"/>
    </location>
</feature>
<dbReference type="Pfam" id="PF13715">
    <property type="entry name" value="CarbopepD_reg_2"/>
    <property type="match status" value="1"/>
</dbReference>
<keyword evidence="3" id="KW-0732">Signal</keyword>
<dbReference type="NCBIfam" id="TIGR04056">
    <property type="entry name" value="OMP_RagA_SusC"/>
    <property type="match status" value="1"/>
</dbReference>
<name>A0A1G8D357_BACOV</name>
<dbReference type="InterPro" id="IPR023996">
    <property type="entry name" value="TonB-dep_OMP_SusC/RagA"/>
</dbReference>
<evidence type="ECO:0000256" key="3">
    <source>
        <dbReference type="SAM" id="SignalP"/>
    </source>
</evidence>